<keyword evidence="3" id="KW-1185">Reference proteome</keyword>
<evidence type="ECO:0000259" key="1">
    <source>
        <dbReference type="Pfam" id="PF00646"/>
    </source>
</evidence>
<reference evidence="2 3" key="1">
    <citation type="journal article" date="2024" name="J Genomics">
        <title>Draft genome sequencing and assembly of Favolaschia claudopus CIRM-BRFM 2984 isolated from oak limbs.</title>
        <authorList>
            <person name="Navarro D."/>
            <person name="Drula E."/>
            <person name="Chaduli D."/>
            <person name="Cazenave R."/>
            <person name="Ahrendt S."/>
            <person name="Wang J."/>
            <person name="Lipzen A."/>
            <person name="Daum C."/>
            <person name="Barry K."/>
            <person name="Grigoriev I.V."/>
            <person name="Favel A."/>
            <person name="Rosso M.N."/>
            <person name="Martin F."/>
        </authorList>
    </citation>
    <scope>NUCLEOTIDE SEQUENCE [LARGE SCALE GENOMIC DNA]</scope>
    <source>
        <strain evidence="2 3">CIRM-BRFM 2984</strain>
    </source>
</reference>
<name>A0AAV9Z963_9AGAR</name>
<organism evidence="2 3">
    <name type="scientific">Favolaschia claudopus</name>
    <dbReference type="NCBI Taxonomy" id="2862362"/>
    <lineage>
        <taxon>Eukaryota</taxon>
        <taxon>Fungi</taxon>
        <taxon>Dikarya</taxon>
        <taxon>Basidiomycota</taxon>
        <taxon>Agaricomycotina</taxon>
        <taxon>Agaricomycetes</taxon>
        <taxon>Agaricomycetidae</taxon>
        <taxon>Agaricales</taxon>
        <taxon>Marasmiineae</taxon>
        <taxon>Mycenaceae</taxon>
        <taxon>Favolaschia</taxon>
    </lineage>
</organism>
<feature type="domain" description="F-box" evidence="1">
    <location>
        <begin position="17"/>
        <end position="49"/>
    </location>
</feature>
<evidence type="ECO:0000313" key="3">
    <source>
        <dbReference type="Proteomes" id="UP001362999"/>
    </source>
</evidence>
<dbReference type="AlphaFoldDB" id="A0AAV9Z963"/>
<dbReference type="InterPro" id="IPR001810">
    <property type="entry name" value="F-box_dom"/>
</dbReference>
<proteinExistence type="predicted"/>
<sequence length="350" mass="39463">MVLTRRAATAARSIIRWLPNEILSTVAQELPTADLHVLCLTSRLLRNIATPLLYRCVHLPTLSQLKCFLRTMKQRSGASFHSHVHELYAPDKEGSGTYTPRLLKALTKMLCQLSNLDILCILFAHPAAFTELLEHGFFPRLTVFLYTIQPETATAVASFLNRHTTITDLTLLFTERVDLPGPITLPQLVHMNIPNHCFSSFDLDGVSLEALSIVLLPFDADITPTLPLFHAMSRLTRFTLLSAVEHLDDATELHKIIAHLSHLRRVKIRRVAGNLGNITWAGAVEIAVELGRFDSLWSVELDSVVDQSCDAHKVVNLWGDACELLIAVKFEERSWRWSPDEEDWINTSFE</sequence>
<dbReference type="SUPFAM" id="SSF52047">
    <property type="entry name" value="RNI-like"/>
    <property type="match status" value="1"/>
</dbReference>
<evidence type="ECO:0000313" key="2">
    <source>
        <dbReference type="EMBL" id="KAK6974921.1"/>
    </source>
</evidence>
<dbReference type="Proteomes" id="UP001362999">
    <property type="component" value="Unassembled WGS sequence"/>
</dbReference>
<dbReference type="EMBL" id="JAWWNJ010000178">
    <property type="protein sequence ID" value="KAK6974921.1"/>
    <property type="molecule type" value="Genomic_DNA"/>
</dbReference>
<dbReference type="Pfam" id="PF00646">
    <property type="entry name" value="F-box"/>
    <property type="match status" value="1"/>
</dbReference>
<comment type="caution">
    <text evidence="2">The sequence shown here is derived from an EMBL/GenBank/DDBJ whole genome shotgun (WGS) entry which is preliminary data.</text>
</comment>
<gene>
    <name evidence="2" type="ORF">R3P38DRAFT_3130057</name>
</gene>
<accession>A0AAV9Z963</accession>
<protein>
    <recommendedName>
        <fullName evidence="1">F-box domain-containing protein</fullName>
    </recommendedName>
</protein>